<evidence type="ECO:0000313" key="2">
    <source>
        <dbReference type="EMBL" id="MDR6630399.1"/>
    </source>
</evidence>
<feature type="domain" description="Phage tail fibre protein N-terminal" evidence="1">
    <location>
        <begin position="1"/>
        <end position="144"/>
    </location>
</feature>
<reference evidence="2" key="1">
    <citation type="submission" date="2023-07" db="EMBL/GenBank/DDBJ databases">
        <title>Sorghum-associated microbial communities from plants grown in Nebraska, USA.</title>
        <authorList>
            <person name="Schachtman D."/>
        </authorList>
    </citation>
    <scope>NUCLEOTIDE SEQUENCE</scope>
    <source>
        <strain evidence="2">BE44</strain>
    </source>
</reference>
<dbReference type="AlphaFoldDB" id="A0AAW8LNN9"/>
<dbReference type="Pfam" id="PF12571">
    <property type="entry name" value="Phage_tail_fib"/>
    <property type="match status" value="1"/>
</dbReference>
<protein>
    <recommendedName>
        <fullName evidence="1">Phage tail fibre protein N-terminal domain-containing protein</fullName>
    </recommendedName>
</protein>
<evidence type="ECO:0000313" key="3">
    <source>
        <dbReference type="Proteomes" id="UP001262767"/>
    </source>
</evidence>
<dbReference type="RefSeq" id="WP_310077902.1">
    <property type="nucleotide sequence ID" value="NZ_JAVDSC010000012.1"/>
</dbReference>
<gene>
    <name evidence="2" type="ORF">J2X86_002454</name>
</gene>
<organism evidence="2 3">
    <name type="scientific">Acinetobacter lwoffii</name>
    <dbReference type="NCBI Taxonomy" id="28090"/>
    <lineage>
        <taxon>Bacteria</taxon>
        <taxon>Pseudomonadati</taxon>
        <taxon>Pseudomonadota</taxon>
        <taxon>Gammaproteobacteria</taxon>
        <taxon>Moraxellales</taxon>
        <taxon>Moraxellaceae</taxon>
        <taxon>Acinetobacter</taxon>
    </lineage>
</organism>
<sequence length="525" mass="58157">MTEPVKLIITKAGIEAALNAEVNGILIELDKVKFSTANFTSVMNDPRTTLPNVVYESAIAAGGTSIGQNTLRCHAVVDSPTLLSIASVGLFTRDGILFAVASAPTGELLKILPKISFVMSFGMTLQAALLDNIKVVVDPSAALAASLIYQHEKHADPHPQYATDLDVLALAAAVEERVVKLQEILATKTALEQSISYLMSELGLHKNANNPHPQYLLASTFGVQILMNATLNTAIKPENRVYNWNGESGDADFGIDSITWWKYYNGTVTFTPYRSFGKFLLYVNYQPQGFGELWIRTYDKTKKLLKNVQVANISRAGYNQFEDPIKYVFELPEEGYAEIYYNGRVWNKHKGSIKGSIYVDDRVKRFVPVSYSSIVDGSSFIKGRVEAEETDYSIFPAFEWFYFEMSSNQYLQVHLGTLAAPVNEVPHFHRKVLTAVNTELWVLVEVGKQAPGGAYVAVEQQLLRAGADGNGIAITQIPLSMRDISVIDDERMVFKVAYYTNAKTAKLGVFPNDYVGGIHTNYVKL</sequence>
<dbReference type="EMBL" id="JAVDSC010000012">
    <property type="protein sequence ID" value="MDR6630399.1"/>
    <property type="molecule type" value="Genomic_DNA"/>
</dbReference>
<evidence type="ECO:0000259" key="1">
    <source>
        <dbReference type="Pfam" id="PF12571"/>
    </source>
</evidence>
<comment type="caution">
    <text evidence="2">The sequence shown here is derived from an EMBL/GenBank/DDBJ whole genome shotgun (WGS) entry which is preliminary data.</text>
</comment>
<proteinExistence type="predicted"/>
<name>A0AAW8LNN9_ACILW</name>
<dbReference type="InterPro" id="IPR022225">
    <property type="entry name" value="Phage_tail_fibre_N"/>
</dbReference>
<accession>A0AAW8LNN9</accession>
<dbReference type="Proteomes" id="UP001262767">
    <property type="component" value="Unassembled WGS sequence"/>
</dbReference>